<organism evidence="2 3">
    <name type="scientific">Polaribacter aquimarinus</name>
    <dbReference type="NCBI Taxonomy" id="2100726"/>
    <lineage>
        <taxon>Bacteria</taxon>
        <taxon>Pseudomonadati</taxon>
        <taxon>Bacteroidota</taxon>
        <taxon>Flavobacteriia</taxon>
        <taxon>Flavobacteriales</taxon>
        <taxon>Flavobacteriaceae</taxon>
    </lineage>
</organism>
<accession>A0A2U2JDZ2</accession>
<evidence type="ECO:0000256" key="1">
    <source>
        <dbReference type="SAM" id="SignalP"/>
    </source>
</evidence>
<comment type="caution">
    <text evidence="2">The sequence shown here is derived from an EMBL/GenBank/DDBJ whole genome shotgun (WGS) entry which is preliminary data.</text>
</comment>
<sequence length="319" mass="33719">MKKNINILFVLFLTLTITLVSCTDENKFTNPVTFGLENGAFAAFETATPAAAYPDPQQITFSDVITDPNGTMANYNVKLIATLSGNVYVKEDFFNATSFPAEMSFNTQSLATALGLQTSDINFGDTFNFIATVTSKDGNEFVGIAPAFNSTTLEVSGGNTEPQLQTAGYKSAMQFNFIVACPFDQAAMVGTWTVADANGFHVSGGGSNGTGQTFEVVAGANADEIVLKNPFGSANNTDITVKASPFGIATFDWQFAFGTDEICCAGYTLTQIRSNAGATSLTLSCIGYIELKFNTRLGLAGGSPSGFSFGDGFFKANKN</sequence>
<evidence type="ECO:0000313" key="3">
    <source>
        <dbReference type="Proteomes" id="UP000245670"/>
    </source>
</evidence>
<proteinExistence type="predicted"/>
<reference evidence="2 3" key="1">
    <citation type="submission" date="2018-05" db="EMBL/GenBank/DDBJ databases">
        <title>Polaribacter aquimarinus sp. nov., isolated from sediment in a sediment of sea.</title>
        <authorList>
            <person name="Lu D."/>
        </authorList>
    </citation>
    <scope>NUCLEOTIDE SEQUENCE [LARGE SCALE GENOMIC DNA]</scope>
    <source>
        <strain evidence="2 3">ZY113</strain>
    </source>
</reference>
<dbReference type="EMBL" id="QFFG01000001">
    <property type="protein sequence ID" value="PWG06532.1"/>
    <property type="molecule type" value="Genomic_DNA"/>
</dbReference>
<keyword evidence="1" id="KW-0732">Signal</keyword>
<dbReference type="OrthoDB" id="1433426at2"/>
<evidence type="ECO:0000313" key="2">
    <source>
        <dbReference type="EMBL" id="PWG06532.1"/>
    </source>
</evidence>
<dbReference type="AlphaFoldDB" id="A0A2U2JDZ2"/>
<protein>
    <submittedName>
        <fullName evidence="2">Uncharacterized protein</fullName>
    </submittedName>
</protein>
<gene>
    <name evidence="2" type="ORF">DIS07_01480</name>
</gene>
<name>A0A2U2JDZ2_9FLAO</name>
<dbReference type="RefSeq" id="WP_109403440.1">
    <property type="nucleotide sequence ID" value="NZ_QFFG01000001.1"/>
</dbReference>
<dbReference type="PROSITE" id="PS51257">
    <property type="entry name" value="PROKAR_LIPOPROTEIN"/>
    <property type="match status" value="1"/>
</dbReference>
<feature type="signal peptide" evidence="1">
    <location>
        <begin position="1"/>
        <end position="22"/>
    </location>
</feature>
<dbReference type="Proteomes" id="UP000245670">
    <property type="component" value="Unassembled WGS sequence"/>
</dbReference>
<keyword evidence="3" id="KW-1185">Reference proteome</keyword>
<feature type="chain" id="PRO_5015446514" evidence="1">
    <location>
        <begin position="23"/>
        <end position="319"/>
    </location>
</feature>